<feature type="transmembrane region" description="Helical" evidence="7">
    <location>
        <begin position="452"/>
        <end position="475"/>
    </location>
</feature>
<feature type="transmembrane region" description="Helical" evidence="7">
    <location>
        <begin position="49"/>
        <end position="70"/>
    </location>
</feature>
<dbReference type="CDD" id="cd06225">
    <property type="entry name" value="HAMP"/>
    <property type="match status" value="1"/>
</dbReference>
<dbReference type="SMART" id="SM00044">
    <property type="entry name" value="CYCc"/>
    <property type="match status" value="1"/>
</dbReference>
<organism evidence="10 11">
    <name type="scientific">Curtobacterium flaccumfaciens</name>
    <dbReference type="NCBI Taxonomy" id="2035"/>
    <lineage>
        <taxon>Bacteria</taxon>
        <taxon>Bacillati</taxon>
        <taxon>Actinomycetota</taxon>
        <taxon>Actinomycetes</taxon>
        <taxon>Micrococcales</taxon>
        <taxon>Microbacteriaceae</taxon>
        <taxon>Curtobacterium</taxon>
    </lineage>
</organism>
<evidence type="ECO:0000256" key="1">
    <source>
        <dbReference type="ARBA" id="ARBA00004651"/>
    </source>
</evidence>
<feature type="region of interest" description="Disordered" evidence="6">
    <location>
        <begin position="1"/>
        <end position="25"/>
    </location>
</feature>
<dbReference type="Gene3D" id="3.30.70.1230">
    <property type="entry name" value="Nucleotide cyclase"/>
    <property type="match status" value="1"/>
</dbReference>
<dbReference type="InterPro" id="IPR029787">
    <property type="entry name" value="Nucleotide_cyclase"/>
</dbReference>
<dbReference type="GO" id="GO:0005886">
    <property type="term" value="C:plasma membrane"/>
    <property type="evidence" value="ECO:0007669"/>
    <property type="project" value="UniProtKB-SubCell"/>
</dbReference>
<accession>A0A4R6DLL6</accession>
<dbReference type="OrthoDB" id="9806704at2"/>
<reference evidence="10 11" key="1">
    <citation type="submission" date="2019-03" db="EMBL/GenBank/DDBJ databases">
        <title>Genomic analyses of the natural microbiome of Caenorhabditis elegans.</title>
        <authorList>
            <person name="Samuel B."/>
        </authorList>
    </citation>
    <scope>NUCLEOTIDE SEQUENCE [LARGE SCALE GENOMIC DNA]</scope>
    <source>
        <strain evidence="10 11">JUb65</strain>
    </source>
</reference>
<dbReference type="Pfam" id="PF00211">
    <property type="entry name" value="Guanylate_cyc"/>
    <property type="match status" value="1"/>
</dbReference>
<dbReference type="SMART" id="SM00304">
    <property type="entry name" value="HAMP"/>
    <property type="match status" value="1"/>
</dbReference>
<evidence type="ECO:0000256" key="5">
    <source>
        <dbReference type="ARBA" id="ARBA00023136"/>
    </source>
</evidence>
<evidence type="ECO:0000259" key="9">
    <source>
        <dbReference type="PROSITE" id="PS50885"/>
    </source>
</evidence>
<evidence type="ECO:0000256" key="7">
    <source>
        <dbReference type="SAM" id="Phobius"/>
    </source>
</evidence>
<keyword evidence="5 7" id="KW-0472">Membrane</keyword>
<dbReference type="Pfam" id="PF00672">
    <property type="entry name" value="HAMP"/>
    <property type="match status" value="1"/>
</dbReference>
<name>A0A4R6DLL6_9MICO</name>
<sequence length="741" mass="80241">MTAVPPSDPIPPTGPASPGAPRVVDDAPRRRGKFRAFLTSGSLDIQSKLLVMLLAVSIIAALVVGVVGYLNGRASLENAAFNQVTSLRESRTTELKRSFGQFTQTVVAQTRNASVIGATKAFESGWDELQSRPVSDDDHAKVDAWYRDSFVPQLDERSGGSANPDQFAPTEDPQAYLQARYTAPFTDYDKAIEQDDAGDGSAWSKAHAEYQSYFQQAVESAGYEDLLLMNTDGDVVYSAYSGADLGTNLDDGPYRDSNLATGYEQALQLTSADDFVVTDFARYVPSLNVPTLWVMSPVGEDGKIIGVMAVQVPIDLINQVMTGNEQWKDDGLGDSGESYLVGDDGLMRSYPRQLLQHPEQYRRDVVSAGTAPATAKREVAVKGSVLLQEVNTTPVSRALQGKTGTMISTDYRGKEVLSAYAPLEVDGLRWVVVAQMDSSEAFAPVNDFARNIGLALVGIIVLVSLLSLLLAQVFVRPIRRLQTAVNRVSSGDLGVEVQTKAGDEIGDLGLAFNDMSRSLQVKQDLLDEQRRQNDTLLLTLMPEEVARRYKQGDETIAADHQDVAVVYADITGFDEFAADLTAEESLSLVNDVWRSLDEAAGRHGIERVRTTRSGYLASCGLSVPRVDNVRRVVDWAEEAQGVLERFNAQHGAKIGLRAGIDTGQVTSGLVGRSSIVYDMWGDAVSLAYRVQGIAPAPGVYATQRVVDKLGDRAGVQDAGEVQTQAGPQRIWKLERTSGAAS</sequence>
<evidence type="ECO:0000259" key="8">
    <source>
        <dbReference type="PROSITE" id="PS50125"/>
    </source>
</evidence>
<dbReference type="PANTHER" id="PTHR45655">
    <property type="entry name" value="GUANYLATE CYCLASE SOLUBLE SUBUNIT BETA-2"/>
    <property type="match status" value="1"/>
</dbReference>
<dbReference type="InterPro" id="IPR003660">
    <property type="entry name" value="HAMP_dom"/>
</dbReference>
<evidence type="ECO:0000256" key="4">
    <source>
        <dbReference type="ARBA" id="ARBA00022989"/>
    </source>
</evidence>
<protein>
    <submittedName>
        <fullName evidence="10">Class 3 adenylate cyclase</fullName>
    </submittedName>
</protein>
<feature type="domain" description="HAMP" evidence="9">
    <location>
        <begin position="472"/>
        <end position="524"/>
    </location>
</feature>
<dbReference type="GO" id="GO:0035556">
    <property type="term" value="P:intracellular signal transduction"/>
    <property type="evidence" value="ECO:0007669"/>
    <property type="project" value="InterPro"/>
</dbReference>
<dbReference type="RefSeq" id="WP_133518751.1">
    <property type="nucleotide sequence ID" value="NZ_SNVW01000002.1"/>
</dbReference>
<dbReference type="PANTHER" id="PTHR45655:SF13">
    <property type="entry name" value="SOLUBLE GUANYLATE CYCLASE GCY-32-RELATED"/>
    <property type="match status" value="1"/>
</dbReference>
<feature type="domain" description="Guanylate cyclase" evidence="8">
    <location>
        <begin position="564"/>
        <end position="691"/>
    </location>
</feature>
<evidence type="ECO:0000313" key="10">
    <source>
        <dbReference type="EMBL" id="TDN45796.1"/>
    </source>
</evidence>
<keyword evidence="3 7" id="KW-0812">Transmembrane</keyword>
<comment type="subcellular location">
    <subcellularLocation>
        <location evidence="1">Cell membrane</location>
        <topology evidence="1">Multi-pass membrane protein</topology>
    </subcellularLocation>
</comment>
<dbReference type="PROSITE" id="PS50125">
    <property type="entry name" value="GUANYLATE_CYCLASE_2"/>
    <property type="match status" value="1"/>
</dbReference>
<proteinExistence type="predicted"/>
<dbReference type="Proteomes" id="UP000295764">
    <property type="component" value="Unassembled WGS sequence"/>
</dbReference>
<evidence type="ECO:0000313" key="11">
    <source>
        <dbReference type="Proteomes" id="UP000295764"/>
    </source>
</evidence>
<gene>
    <name evidence="10" type="ORF">EDF64_102209</name>
</gene>
<dbReference type="CDD" id="cd07302">
    <property type="entry name" value="CHD"/>
    <property type="match status" value="1"/>
</dbReference>
<dbReference type="SUPFAM" id="SSF55073">
    <property type="entry name" value="Nucleotide cyclase"/>
    <property type="match status" value="1"/>
</dbReference>
<evidence type="ECO:0000256" key="3">
    <source>
        <dbReference type="ARBA" id="ARBA00022692"/>
    </source>
</evidence>
<evidence type="ECO:0000256" key="2">
    <source>
        <dbReference type="ARBA" id="ARBA00022475"/>
    </source>
</evidence>
<dbReference type="CDD" id="cd18773">
    <property type="entry name" value="PDC1_HK_sensor"/>
    <property type="match status" value="1"/>
</dbReference>
<dbReference type="SUPFAM" id="SSF158472">
    <property type="entry name" value="HAMP domain-like"/>
    <property type="match status" value="1"/>
</dbReference>
<dbReference type="AlphaFoldDB" id="A0A4R6DLL6"/>
<dbReference type="GO" id="GO:0004016">
    <property type="term" value="F:adenylate cyclase activity"/>
    <property type="evidence" value="ECO:0007669"/>
    <property type="project" value="UniProtKB-ARBA"/>
</dbReference>
<dbReference type="InterPro" id="IPR033479">
    <property type="entry name" value="dCache_1"/>
</dbReference>
<dbReference type="Gene3D" id="3.30.450.20">
    <property type="entry name" value="PAS domain"/>
    <property type="match status" value="1"/>
</dbReference>
<keyword evidence="2" id="KW-1003">Cell membrane</keyword>
<keyword evidence="4 7" id="KW-1133">Transmembrane helix</keyword>
<feature type="compositionally biased region" description="Pro residues" evidence="6">
    <location>
        <begin position="1"/>
        <end position="15"/>
    </location>
</feature>
<dbReference type="Gene3D" id="6.10.340.10">
    <property type="match status" value="1"/>
</dbReference>
<comment type="caution">
    <text evidence="10">The sequence shown here is derived from an EMBL/GenBank/DDBJ whole genome shotgun (WGS) entry which is preliminary data.</text>
</comment>
<dbReference type="GO" id="GO:0009190">
    <property type="term" value="P:cyclic nucleotide biosynthetic process"/>
    <property type="evidence" value="ECO:0007669"/>
    <property type="project" value="InterPro"/>
</dbReference>
<evidence type="ECO:0000256" key="6">
    <source>
        <dbReference type="SAM" id="MobiDB-lite"/>
    </source>
</evidence>
<dbReference type="EMBL" id="SNVW01000002">
    <property type="protein sequence ID" value="TDN45796.1"/>
    <property type="molecule type" value="Genomic_DNA"/>
</dbReference>
<dbReference type="Pfam" id="PF02743">
    <property type="entry name" value="dCache_1"/>
    <property type="match status" value="1"/>
</dbReference>
<dbReference type="PROSITE" id="PS50885">
    <property type="entry name" value="HAMP"/>
    <property type="match status" value="1"/>
</dbReference>
<dbReference type="InterPro" id="IPR001054">
    <property type="entry name" value="A/G_cyclase"/>
</dbReference>